<feature type="domain" description="Glycosyltransferase subfamily 4-like N-terminal" evidence="4">
    <location>
        <begin position="20"/>
        <end position="176"/>
    </location>
</feature>
<dbReference type="InterPro" id="IPR028098">
    <property type="entry name" value="Glyco_trans_4-like_N"/>
</dbReference>
<feature type="domain" description="Glycosyl transferase family 1" evidence="3">
    <location>
        <begin position="184"/>
        <end position="342"/>
    </location>
</feature>
<dbReference type="Pfam" id="PF13579">
    <property type="entry name" value="Glyco_trans_4_4"/>
    <property type="match status" value="1"/>
</dbReference>
<dbReference type="GO" id="GO:0009103">
    <property type="term" value="P:lipopolysaccharide biosynthetic process"/>
    <property type="evidence" value="ECO:0007669"/>
    <property type="project" value="TreeGrafter"/>
</dbReference>
<dbReference type="EMBL" id="RBXR01000001">
    <property type="protein sequence ID" value="RKT71387.1"/>
    <property type="molecule type" value="Genomic_DNA"/>
</dbReference>
<evidence type="ECO:0000256" key="1">
    <source>
        <dbReference type="ARBA" id="ARBA00022676"/>
    </source>
</evidence>
<dbReference type="Proteomes" id="UP000272729">
    <property type="component" value="Unassembled WGS sequence"/>
</dbReference>
<dbReference type="InterPro" id="IPR001296">
    <property type="entry name" value="Glyco_trans_1"/>
</dbReference>
<evidence type="ECO:0000259" key="3">
    <source>
        <dbReference type="Pfam" id="PF00534"/>
    </source>
</evidence>
<gene>
    <name evidence="5" type="ORF">DFJ66_4676</name>
</gene>
<evidence type="ECO:0000313" key="5">
    <source>
        <dbReference type="EMBL" id="RKT71387.1"/>
    </source>
</evidence>
<evidence type="ECO:0000256" key="2">
    <source>
        <dbReference type="ARBA" id="ARBA00022679"/>
    </source>
</evidence>
<sequence length="366" mass="39320">MTRVPLHIAVDLVFFTGKKGGAETYVRGVFPALAAAHDDLRFVGIGNRELAANPPDWFPGEVVPLPVSGENRVQWALAEAFAVAVKAKSIKADLLHCPANFGPSVRLLPTLVSVLDVLPIKHPEWVPGGRAKAVQLLSRASARAATRIHTISDASADDIVALLGRSRSDIDMIHLGSDQVEPGKRVERAGRPYVLTGGNRMPHKNHGRLLEAWASIPAAERPKLVITGSHGDDPLAPLVRDLGLEDDVDLHGWVTAEELADLYEGASAYVFPTLFEGFGLPVVEAMARGCPVVGSDIPVLREVGGDDMVYVDPYDTASIAAGVRKVVADPVLRETLSAAGLKRAAQFTWQRTADAHAEVYRKMVGR</sequence>
<name>A0A495XBL8_9PSEU</name>
<dbReference type="OrthoDB" id="9801609at2"/>
<dbReference type="Gene3D" id="3.40.50.2000">
    <property type="entry name" value="Glycogen Phosphorylase B"/>
    <property type="match status" value="2"/>
</dbReference>
<comment type="caution">
    <text evidence="5">The sequence shown here is derived from an EMBL/GenBank/DDBJ whole genome shotgun (WGS) entry which is preliminary data.</text>
</comment>
<dbReference type="PANTHER" id="PTHR46401:SF2">
    <property type="entry name" value="GLYCOSYLTRANSFERASE WBBK-RELATED"/>
    <property type="match status" value="1"/>
</dbReference>
<dbReference type="PANTHER" id="PTHR46401">
    <property type="entry name" value="GLYCOSYLTRANSFERASE WBBK-RELATED"/>
    <property type="match status" value="1"/>
</dbReference>
<dbReference type="AlphaFoldDB" id="A0A495XBL8"/>
<accession>A0A495XBL8</accession>
<proteinExistence type="predicted"/>
<dbReference type="SUPFAM" id="SSF53756">
    <property type="entry name" value="UDP-Glycosyltransferase/glycogen phosphorylase"/>
    <property type="match status" value="1"/>
</dbReference>
<dbReference type="Pfam" id="PF00534">
    <property type="entry name" value="Glycos_transf_1"/>
    <property type="match status" value="1"/>
</dbReference>
<protein>
    <submittedName>
        <fullName evidence="5">Glycosyltransferase involved in cell wall biosynthesis</fullName>
    </submittedName>
</protein>
<keyword evidence="1" id="KW-0328">Glycosyltransferase</keyword>
<keyword evidence="6" id="KW-1185">Reference proteome</keyword>
<evidence type="ECO:0000259" key="4">
    <source>
        <dbReference type="Pfam" id="PF13579"/>
    </source>
</evidence>
<reference evidence="5 6" key="1">
    <citation type="submission" date="2018-10" db="EMBL/GenBank/DDBJ databases">
        <title>Sequencing the genomes of 1000 actinobacteria strains.</title>
        <authorList>
            <person name="Klenk H.-P."/>
        </authorList>
    </citation>
    <scope>NUCLEOTIDE SEQUENCE [LARGE SCALE GENOMIC DNA]</scope>
    <source>
        <strain evidence="5 6">DSM 43911</strain>
    </source>
</reference>
<evidence type="ECO:0000313" key="6">
    <source>
        <dbReference type="Proteomes" id="UP000272729"/>
    </source>
</evidence>
<keyword evidence="2 5" id="KW-0808">Transferase</keyword>
<dbReference type="CDD" id="cd03809">
    <property type="entry name" value="GT4_MtfB-like"/>
    <property type="match status" value="1"/>
</dbReference>
<organism evidence="5 6">
    <name type="scientific">Saccharothrix variisporea</name>
    <dbReference type="NCBI Taxonomy" id="543527"/>
    <lineage>
        <taxon>Bacteria</taxon>
        <taxon>Bacillati</taxon>
        <taxon>Actinomycetota</taxon>
        <taxon>Actinomycetes</taxon>
        <taxon>Pseudonocardiales</taxon>
        <taxon>Pseudonocardiaceae</taxon>
        <taxon>Saccharothrix</taxon>
    </lineage>
</organism>
<dbReference type="GO" id="GO:0016757">
    <property type="term" value="F:glycosyltransferase activity"/>
    <property type="evidence" value="ECO:0007669"/>
    <property type="project" value="UniProtKB-KW"/>
</dbReference>